<feature type="chain" id="PRO_5035779837" description="C-type lectin domain-containing protein" evidence="1">
    <location>
        <begin position="33"/>
        <end position="486"/>
    </location>
</feature>
<feature type="signal peptide" evidence="1">
    <location>
        <begin position="1"/>
        <end position="32"/>
    </location>
</feature>
<keyword evidence="3" id="KW-1185">Reference proteome</keyword>
<comment type="caution">
    <text evidence="2">The sequence shown here is derived from an EMBL/GenBank/DDBJ whole genome shotgun (WGS) entry which is preliminary data.</text>
</comment>
<feature type="non-terminal residue" evidence="2">
    <location>
        <position position="486"/>
    </location>
</feature>
<accession>A0A8S4Q4K6</accession>
<keyword evidence="1" id="KW-0732">Signal</keyword>
<gene>
    <name evidence="2" type="ORF">OFUS_LOCUS24172</name>
</gene>
<evidence type="ECO:0000313" key="2">
    <source>
        <dbReference type="EMBL" id="CAH1800259.1"/>
    </source>
</evidence>
<dbReference type="EMBL" id="CAIIXF020000011">
    <property type="protein sequence ID" value="CAH1800259.1"/>
    <property type="molecule type" value="Genomic_DNA"/>
</dbReference>
<evidence type="ECO:0000256" key="1">
    <source>
        <dbReference type="SAM" id="SignalP"/>
    </source>
</evidence>
<dbReference type="AlphaFoldDB" id="A0A8S4Q4K6"/>
<dbReference type="Proteomes" id="UP000749559">
    <property type="component" value="Unassembled WGS sequence"/>
</dbReference>
<name>A0A8S4Q4K6_OWEFU</name>
<evidence type="ECO:0000313" key="3">
    <source>
        <dbReference type="Proteomes" id="UP000749559"/>
    </source>
</evidence>
<evidence type="ECO:0008006" key="4">
    <source>
        <dbReference type="Google" id="ProtNLM"/>
    </source>
</evidence>
<proteinExistence type="predicted"/>
<reference evidence="2" key="1">
    <citation type="submission" date="2022-03" db="EMBL/GenBank/DDBJ databases">
        <authorList>
            <person name="Martin C."/>
        </authorList>
    </citation>
    <scope>NUCLEOTIDE SEQUENCE</scope>
</reference>
<sequence length="486" mass="53222">MICLVLCMRSELCTMRLFYIGLILCLSTVVKSEDFVTPCNEGIPRTCTCKLADPSLPWEPVSDTCTKGCLHNIDYSEITWQEAMDFCRGKGGELVRWNIQQCYDDIEGWLNCKGYTDSKRFWSAGGIAVELDKVSKGKSDKMNWAAIADGQVQYFETDPTMGDVNITTLGKVVLHRKSNGVLVPENQPSQANKMFICQTQCDHLGPVLPPPPQGDALADDLEIRQNDIAANDRRPPQDELAADEPQSRQQVPVDCSINLNCPSSAPFCYGGACHICNVTNHDGCEDPEKPICKLNDVTNWLECGDPHFVESITGSDIPVCYTLFGRAGQHYKLLEYETTSITGTFADSKTPNLAHYLGALTITSGGDVIHFTGHHIEINGEEHEWEVAPSVGLERGNAEVIFINKRQVTFVSAVSGIEVAISRRGSEMGQNSRLDLTFTVPVNISGAKGIMGDMKSGTVTSKDDLKGTLTIADATANVHIDDVKYG</sequence>
<organism evidence="2 3">
    <name type="scientific">Owenia fusiformis</name>
    <name type="common">Polychaete worm</name>
    <dbReference type="NCBI Taxonomy" id="6347"/>
    <lineage>
        <taxon>Eukaryota</taxon>
        <taxon>Metazoa</taxon>
        <taxon>Spiralia</taxon>
        <taxon>Lophotrochozoa</taxon>
        <taxon>Annelida</taxon>
        <taxon>Polychaeta</taxon>
        <taxon>Sedentaria</taxon>
        <taxon>Canalipalpata</taxon>
        <taxon>Sabellida</taxon>
        <taxon>Oweniida</taxon>
        <taxon>Oweniidae</taxon>
        <taxon>Owenia</taxon>
    </lineage>
</organism>
<protein>
    <recommendedName>
        <fullName evidence="4">C-type lectin domain-containing protein</fullName>
    </recommendedName>
</protein>